<name>A0AAD3DXR3_9CHLO</name>
<accession>A0AAD3DXR3</accession>
<dbReference type="InterPro" id="IPR008752">
    <property type="entry name" value="Peptidase_M11"/>
</dbReference>
<evidence type="ECO:0000259" key="3">
    <source>
        <dbReference type="Pfam" id="PF05548"/>
    </source>
</evidence>
<dbReference type="EMBL" id="BMAR01000024">
    <property type="protein sequence ID" value="GFR48548.1"/>
    <property type="molecule type" value="Genomic_DNA"/>
</dbReference>
<feature type="region of interest" description="Disordered" evidence="1">
    <location>
        <begin position="660"/>
        <end position="873"/>
    </location>
</feature>
<dbReference type="Proteomes" id="UP001054857">
    <property type="component" value="Unassembled WGS sequence"/>
</dbReference>
<feature type="compositionally biased region" description="Pro residues" evidence="1">
    <location>
        <begin position="675"/>
        <end position="708"/>
    </location>
</feature>
<keyword evidence="5" id="KW-1185">Reference proteome</keyword>
<comment type="caution">
    <text evidence="4">The sequence shown here is derived from an EMBL/GenBank/DDBJ whole genome shotgun (WGS) entry which is preliminary data.</text>
</comment>
<sequence>MVPELLALALILAYVPARICGDVMSTLTLQGRLVVVDVDYHDSSEPAVDNARFRDTHFVLRDSSGHVWPLHFPDGNKPPQRFGSGVQVEVQVATSQDAVSAAAAGTVADPSSQAGAGQGSGKATRRRLLDSAGSKPHVTGDLRLRGRRMGPSGPSATKVQQHQRHTARTSETVLHSGSHNRSRTAANSTGPTARHRLQEAITHQAHLATAPRRSLTVLDWRLLDPQQPASSSSSSVATAGVVNVRDAELSSDDSVSFSYNSQRLVMDDVSTVIFILDMCGKGPAMSVEELEDVLFDRANNNLQSYMSSCSYGRTRFNRDNVLILGPVPLDCSGTTWDYYGWRTDSCQEGDYWGWQFAAEDWADQNGIDISAYRHRVVVTSANKREWMVNGDVDCSWTGLGSIGPVDNSSHNLDRTVESPPYWPGVYSYAWLSGDHWANPQAWLHELGHNYYLRHAATSECEYCDDTCAMGFCCTSRCFNAPHMWQVGWDSPAQTLDSSSLRPGQTVGLNLKYQRRTTPPATSSGSFMRINAAWAAAGDGAESGISPPSIWVGYRQSADSYDILPADLNSNVSIYWYPGASPLDATVSVRLASLAPGGTWRSSSPLNLSVLWTARVSVKTSVRADLKVCRFTDTVENVADTCWDGLDNDCDGLVDFDDPDCSYDYSSPPVQISSTSPPPPPPIPSSPPPPQQVPPPPPPPPSPPPPPLPTTTSIPGSPTWTGERPAPPPASIPLPDTPVAINLPPAYSGGEATSPTPSPTLQPLRQPPAMPSHNGLTNPPPLATPATPAPSSPATGGRSGQATTDPTPEPVDLTPVSSPGGSSSANSPTGTTDGASHPSPQPSPAPAVVVPPSAVPTMEQAPPPVYGLAKRGKR</sequence>
<dbReference type="AlphaFoldDB" id="A0AAD3DXR3"/>
<evidence type="ECO:0000256" key="2">
    <source>
        <dbReference type="SAM" id="SignalP"/>
    </source>
</evidence>
<reference evidence="4 5" key="1">
    <citation type="journal article" date="2021" name="Sci. Rep.">
        <title>Genome sequencing of the multicellular alga Astrephomene provides insights into convergent evolution of germ-soma differentiation.</title>
        <authorList>
            <person name="Yamashita S."/>
            <person name="Yamamoto K."/>
            <person name="Matsuzaki R."/>
            <person name="Suzuki S."/>
            <person name="Yamaguchi H."/>
            <person name="Hirooka S."/>
            <person name="Minakuchi Y."/>
            <person name="Miyagishima S."/>
            <person name="Kawachi M."/>
            <person name="Toyoda A."/>
            <person name="Nozaki H."/>
        </authorList>
    </citation>
    <scope>NUCLEOTIDE SEQUENCE [LARGE SCALE GENOMIC DNA]</scope>
    <source>
        <strain evidence="4 5">NIES-4017</strain>
    </source>
</reference>
<feature type="compositionally biased region" description="Pro residues" evidence="1">
    <location>
        <begin position="755"/>
        <end position="769"/>
    </location>
</feature>
<feature type="chain" id="PRO_5042265411" description="Peptidase M11 gametolysin domain-containing protein" evidence="2">
    <location>
        <begin position="22"/>
        <end position="873"/>
    </location>
</feature>
<feature type="compositionally biased region" description="Low complexity" evidence="1">
    <location>
        <begin position="661"/>
        <end position="674"/>
    </location>
</feature>
<feature type="compositionally biased region" description="Low complexity" evidence="1">
    <location>
        <begin position="103"/>
        <end position="115"/>
    </location>
</feature>
<feature type="compositionally biased region" description="Pro residues" evidence="1">
    <location>
        <begin position="724"/>
        <end position="735"/>
    </location>
</feature>
<evidence type="ECO:0000313" key="5">
    <source>
        <dbReference type="Proteomes" id="UP001054857"/>
    </source>
</evidence>
<feature type="domain" description="Peptidase M11 gametolysin" evidence="3">
    <location>
        <begin position="271"/>
        <end position="576"/>
    </location>
</feature>
<feature type="compositionally biased region" description="Pro residues" evidence="1">
    <location>
        <begin position="777"/>
        <end position="790"/>
    </location>
</feature>
<evidence type="ECO:0000313" key="4">
    <source>
        <dbReference type="EMBL" id="GFR48548.1"/>
    </source>
</evidence>
<dbReference type="InterPro" id="IPR051425">
    <property type="entry name" value="Formin_Homology"/>
</dbReference>
<feature type="compositionally biased region" description="Low complexity" evidence="1">
    <location>
        <begin position="813"/>
        <end position="837"/>
    </location>
</feature>
<keyword evidence="2" id="KW-0732">Signal</keyword>
<feature type="region of interest" description="Disordered" evidence="1">
    <location>
        <begin position="103"/>
        <end position="193"/>
    </location>
</feature>
<gene>
    <name evidence="4" type="ORF">Agub_g10447</name>
</gene>
<feature type="compositionally biased region" description="Low complexity" evidence="1">
    <location>
        <begin position="709"/>
        <end position="718"/>
    </location>
</feature>
<dbReference type="PANTHER" id="PTHR45725">
    <property type="entry name" value="FORMIN HOMOLOGY 2 FAMILY MEMBER"/>
    <property type="match status" value="1"/>
</dbReference>
<feature type="compositionally biased region" description="Low complexity" evidence="1">
    <location>
        <begin position="845"/>
        <end position="855"/>
    </location>
</feature>
<feature type="compositionally biased region" description="Polar residues" evidence="1">
    <location>
        <begin position="169"/>
        <end position="191"/>
    </location>
</feature>
<protein>
    <recommendedName>
        <fullName evidence="3">Peptidase M11 gametolysin domain-containing protein</fullName>
    </recommendedName>
</protein>
<organism evidence="4 5">
    <name type="scientific">Astrephomene gubernaculifera</name>
    <dbReference type="NCBI Taxonomy" id="47775"/>
    <lineage>
        <taxon>Eukaryota</taxon>
        <taxon>Viridiplantae</taxon>
        <taxon>Chlorophyta</taxon>
        <taxon>core chlorophytes</taxon>
        <taxon>Chlorophyceae</taxon>
        <taxon>CS clade</taxon>
        <taxon>Chlamydomonadales</taxon>
        <taxon>Astrephomenaceae</taxon>
        <taxon>Astrephomene</taxon>
    </lineage>
</organism>
<dbReference type="PANTHER" id="PTHR45725:SF1">
    <property type="entry name" value="DISHEVELLED ASSOCIATED ACTIVATOR OF MORPHOGENESIS, ISOFORM D"/>
    <property type="match status" value="1"/>
</dbReference>
<proteinExistence type="predicted"/>
<feature type="signal peptide" evidence="2">
    <location>
        <begin position="1"/>
        <end position="21"/>
    </location>
</feature>
<dbReference type="Pfam" id="PF05548">
    <property type="entry name" value="Peptidase_M11"/>
    <property type="match status" value="1"/>
</dbReference>
<evidence type="ECO:0000256" key="1">
    <source>
        <dbReference type="SAM" id="MobiDB-lite"/>
    </source>
</evidence>